<dbReference type="Gene3D" id="3.40.50.1820">
    <property type="entry name" value="alpha/beta hydrolase"/>
    <property type="match status" value="1"/>
</dbReference>
<sequence length="320" mass="35570">MKLRPNPPIRPERLRADLQRTEKRRLAPMMRALKAIHSATSPESMAPEDLERQRKGQEVLGRLIAPMAGMAWEPFSLSGMKAAWVRPSRGHDRRRAILYCHGGGYTSGNLGYARPIASKLAHVTGCEVLSFEYRLAPEHPYPAAVEDAVRAWDYLMYLGYGARDVVVAGDSAGGNLALVLTHRLKAAGRRLPASLVLFSPWTDMTASGRSYQEREALDPTLTRAYIQAVTAAYAPGQDLSSPDLSPLFGSFQDFPPVLIQAGTNEILLSDSVRLRDRLVAAGVPCRLEVWRGMWHVFQMFPMKKAADAMDHVGRFLLEQF</sequence>
<protein>
    <submittedName>
        <fullName evidence="5">Alpha/beta hydrolase</fullName>
    </submittedName>
</protein>
<evidence type="ECO:0000256" key="3">
    <source>
        <dbReference type="PROSITE-ProRule" id="PRU10038"/>
    </source>
</evidence>
<dbReference type="AlphaFoldDB" id="A0A9D2MCF3"/>
<evidence type="ECO:0000313" key="6">
    <source>
        <dbReference type="Proteomes" id="UP000824208"/>
    </source>
</evidence>
<keyword evidence="2 5" id="KW-0378">Hydrolase</keyword>
<gene>
    <name evidence="5" type="ORF">H9714_09030</name>
</gene>
<dbReference type="Proteomes" id="UP000824208">
    <property type="component" value="Unassembled WGS sequence"/>
</dbReference>
<comment type="caution">
    <text evidence="5">The sequence shown here is derived from an EMBL/GenBank/DDBJ whole genome shotgun (WGS) entry which is preliminary data.</text>
</comment>
<feature type="active site" evidence="3">
    <location>
        <position position="171"/>
    </location>
</feature>
<dbReference type="Pfam" id="PF07859">
    <property type="entry name" value="Abhydrolase_3"/>
    <property type="match status" value="1"/>
</dbReference>
<dbReference type="InterPro" id="IPR013094">
    <property type="entry name" value="AB_hydrolase_3"/>
</dbReference>
<proteinExistence type="inferred from homology"/>
<evidence type="ECO:0000256" key="2">
    <source>
        <dbReference type="ARBA" id="ARBA00022801"/>
    </source>
</evidence>
<organism evidence="5 6">
    <name type="scientific">Candidatus Flavonifractor intestinipullorum</name>
    <dbReference type="NCBI Taxonomy" id="2838587"/>
    <lineage>
        <taxon>Bacteria</taxon>
        <taxon>Bacillati</taxon>
        <taxon>Bacillota</taxon>
        <taxon>Clostridia</taxon>
        <taxon>Eubacteriales</taxon>
        <taxon>Oscillospiraceae</taxon>
        <taxon>Flavonifractor</taxon>
    </lineage>
</organism>
<dbReference type="SUPFAM" id="SSF53474">
    <property type="entry name" value="alpha/beta-Hydrolases"/>
    <property type="match status" value="1"/>
</dbReference>
<dbReference type="InterPro" id="IPR033140">
    <property type="entry name" value="Lipase_GDXG_put_SER_AS"/>
</dbReference>
<accession>A0A9D2MCF3</accession>
<dbReference type="PROSITE" id="PS01174">
    <property type="entry name" value="LIPASE_GDXG_SER"/>
    <property type="match status" value="1"/>
</dbReference>
<feature type="domain" description="Alpha/beta hydrolase fold-3" evidence="4">
    <location>
        <begin position="97"/>
        <end position="298"/>
    </location>
</feature>
<dbReference type="GO" id="GO:0004806">
    <property type="term" value="F:triacylglycerol lipase activity"/>
    <property type="evidence" value="ECO:0007669"/>
    <property type="project" value="TreeGrafter"/>
</dbReference>
<dbReference type="InterPro" id="IPR050300">
    <property type="entry name" value="GDXG_lipolytic_enzyme"/>
</dbReference>
<dbReference type="InterPro" id="IPR029058">
    <property type="entry name" value="AB_hydrolase_fold"/>
</dbReference>
<dbReference type="PANTHER" id="PTHR48081">
    <property type="entry name" value="AB HYDROLASE SUPERFAMILY PROTEIN C4A8.06C"/>
    <property type="match status" value="1"/>
</dbReference>
<evidence type="ECO:0000256" key="1">
    <source>
        <dbReference type="ARBA" id="ARBA00010515"/>
    </source>
</evidence>
<evidence type="ECO:0000313" key="5">
    <source>
        <dbReference type="EMBL" id="HJB57679.1"/>
    </source>
</evidence>
<reference evidence="5" key="2">
    <citation type="submission" date="2021-04" db="EMBL/GenBank/DDBJ databases">
        <authorList>
            <person name="Gilroy R."/>
        </authorList>
    </citation>
    <scope>NUCLEOTIDE SEQUENCE</scope>
    <source>
        <strain evidence="5">CHK189-11263</strain>
    </source>
</reference>
<dbReference type="PANTHER" id="PTHR48081:SF30">
    <property type="entry name" value="ACETYL-HYDROLASE LIPR-RELATED"/>
    <property type="match status" value="1"/>
</dbReference>
<name>A0A9D2MCF3_9FIRM</name>
<reference evidence="5" key="1">
    <citation type="journal article" date="2021" name="PeerJ">
        <title>Extensive microbial diversity within the chicken gut microbiome revealed by metagenomics and culture.</title>
        <authorList>
            <person name="Gilroy R."/>
            <person name="Ravi A."/>
            <person name="Getino M."/>
            <person name="Pursley I."/>
            <person name="Horton D.L."/>
            <person name="Alikhan N.F."/>
            <person name="Baker D."/>
            <person name="Gharbi K."/>
            <person name="Hall N."/>
            <person name="Watson M."/>
            <person name="Adriaenssens E.M."/>
            <person name="Foster-Nyarko E."/>
            <person name="Jarju S."/>
            <person name="Secka A."/>
            <person name="Antonio M."/>
            <person name="Oren A."/>
            <person name="Chaudhuri R.R."/>
            <person name="La Ragione R."/>
            <person name="Hildebrand F."/>
            <person name="Pallen M.J."/>
        </authorList>
    </citation>
    <scope>NUCLEOTIDE SEQUENCE</scope>
    <source>
        <strain evidence="5">CHK189-11263</strain>
    </source>
</reference>
<evidence type="ECO:0000259" key="4">
    <source>
        <dbReference type="Pfam" id="PF07859"/>
    </source>
</evidence>
<comment type="similarity">
    <text evidence="1">Belongs to the 'GDXG' lipolytic enzyme family.</text>
</comment>
<dbReference type="EMBL" id="DWYC01000082">
    <property type="protein sequence ID" value="HJB57679.1"/>
    <property type="molecule type" value="Genomic_DNA"/>
</dbReference>